<feature type="compositionally biased region" description="Polar residues" evidence="1">
    <location>
        <begin position="71"/>
        <end position="88"/>
    </location>
</feature>
<organism evidence="3">
    <name type="scientific">Melampsora larici-populina (strain 98AG31 / pathotype 3-4-7)</name>
    <name type="common">Poplar leaf rust fungus</name>
    <dbReference type="NCBI Taxonomy" id="747676"/>
    <lineage>
        <taxon>Eukaryota</taxon>
        <taxon>Fungi</taxon>
        <taxon>Dikarya</taxon>
        <taxon>Basidiomycota</taxon>
        <taxon>Pucciniomycotina</taxon>
        <taxon>Pucciniomycetes</taxon>
        <taxon>Pucciniales</taxon>
        <taxon>Melampsoraceae</taxon>
        <taxon>Melampsora</taxon>
    </lineage>
</organism>
<dbReference type="GeneID" id="18936287"/>
<feature type="compositionally biased region" description="Acidic residues" evidence="1">
    <location>
        <begin position="111"/>
        <end position="121"/>
    </location>
</feature>
<evidence type="ECO:0000313" key="3">
    <source>
        <dbReference type="Proteomes" id="UP000001072"/>
    </source>
</evidence>
<feature type="compositionally biased region" description="Basic and acidic residues" evidence="1">
    <location>
        <begin position="122"/>
        <end position="131"/>
    </location>
</feature>
<dbReference type="EMBL" id="GL883139">
    <property type="protein sequence ID" value="EGG01267.1"/>
    <property type="molecule type" value="Genomic_DNA"/>
</dbReference>
<name>F4S1X2_MELLP</name>
<accession>F4S1X2</accession>
<evidence type="ECO:0000256" key="1">
    <source>
        <dbReference type="SAM" id="MobiDB-lite"/>
    </source>
</evidence>
<dbReference type="AlphaFoldDB" id="F4S1X2"/>
<protein>
    <submittedName>
        <fullName evidence="2">Uncharacterized protein</fullName>
    </submittedName>
</protein>
<dbReference type="VEuPathDB" id="FungiDB:MELLADRAFT_92540"/>
<keyword evidence="3" id="KW-1185">Reference proteome</keyword>
<dbReference type="OrthoDB" id="2498923at2759"/>
<gene>
    <name evidence="2" type="ORF">MELLADRAFT_92540</name>
</gene>
<sequence>MPAKTRTNPYALPRQASPRVPSPTQKQATPVTGKPASVGRQTKCRTPSGSQTVISADQDGQSKGKGRKDSNTLSNASKSRPKSNSPVSSPAAPLFLEDDLDDLNGGGGNHDDDDNDDDDDDYNHNDENSENHDEDFDIQNNKEESEHSNNEFADPNEVDDDDAAAAASGSGENLPPGGSALTPFLNGERLRNFNKLAKTAGLNDDFKVMGRVLCNLDGSADDFTSLSVALLSARQEIRNYHEEANGKITQLLESLACLTAPKAGWTASHELRQTARMIATQCIITGDVQAYTATANKEGSQEHLPRSLCAKLMAKILDNPSEWRKRLLPARYGKNPDPVDSRDFQKWINVILKEIRKDLNKILLTNIHLPIRVKKTPSKLNVPTIETLIVKASIYEREHDFIGGKVRVREEILPGNASYIHWGWNTQDYSNKTFWGVVDEKLEELRSKSVRYRYAFFLEVLRQDFDRFDGERTFAEIQKTTKFELPTEEEVQAQIQHLEETHGARVVPAELDHTEAV</sequence>
<dbReference type="RefSeq" id="XP_007415368.1">
    <property type="nucleotide sequence ID" value="XM_007415306.1"/>
</dbReference>
<reference evidence="3" key="1">
    <citation type="journal article" date="2011" name="Proc. Natl. Acad. Sci. U.S.A.">
        <title>Obligate biotrophy features unraveled by the genomic analysis of rust fungi.</title>
        <authorList>
            <person name="Duplessis S."/>
            <person name="Cuomo C.A."/>
            <person name="Lin Y.-C."/>
            <person name="Aerts A."/>
            <person name="Tisserant E."/>
            <person name="Veneault-Fourrey C."/>
            <person name="Joly D.L."/>
            <person name="Hacquard S."/>
            <person name="Amselem J."/>
            <person name="Cantarel B.L."/>
            <person name="Chiu R."/>
            <person name="Coutinho P.M."/>
            <person name="Feau N."/>
            <person name="Field M."/>
            <person name="Frey P."/>
            <person name="Gelhaye E."/>
            <person name="Goldberg J."/>
            <person name="Grabherr M.G."/>
            <person name="Kodira C.D."/>
            <person name="Kohler A."/>
            <person name="Kuees U."/>
            <person name="Lindquist E.A."/>
            <person name="Lucas S.M."/>
            <person name="Mago R."/>
            <person name="Mauceli E."/>
            <person name="Morin E."/>
            <person name="Murat C."/>
            <person name="Pangilinan J.L."/>
            <person name="Park R."/>
            <person name="Pearson M."/>
            <person name="Quesneville H."/>
            <person name="Rouhier N."/>
            <person name="Sakthikumar S."/>
            <person name="Salamov A.A."/>
            <person name="Schmutz J."/>
            <person name="Selles B."/>
            <person name="Shapiro H."/>
            <person name="Tanguay P."/>
            <person name="Tuskan G.A."/>
            <person name="Henrissat B."/>
            <person name="Van de Peer Y."/>
            <person name="Rouze P."/>
            <person name="Ellis J.G."/>
            <person name="Dodds P.N."/>
            <person name="Schein J.E."/>
            <person name="Zhong S."/>
            <person name="Hamelin R.C."/>
            <person name="Grigoriev I.V."/>
            <person name="Szabo L.J."/>
            <person name="Martin F."/>
        </authorList>
    </citation>
    <scope>NUCLEOTIDE SEQUENCE [LARGE SCALE GENOMIC DNA]</scope>
    <source>
        <strain evidence="3">98AG31 / pathotype 3-4-7</strain>
    </source>
</reference>
<feature type="region of interest" description="Disordered" evidence="1">
    <location>
        <begin position="1"/>
        <end position="183"/>
    </location>
</feature>
<dbReference type="InParanoid" id="F4S1X2"/>
<feature type="compositionally biased region" description="Acidic residues" evidence="1">
    <location>
        <begin position="154"/>
        <end position="163"/>
    </location>
</feature>
<dbReference type="Proteomes" id="UP000001072">
    <property type="component" value="Unassembled WGS sequence"/>
</dbReference>
<evidence type="ECO:0000313" key="2">
    <source>
        <dbReference type="EMBL" id="EGG01267.1"/>
    </source>
</evidence>
<dbReference type="KEGG" id="mlr:MELLADRAFT_92540"/>
<feature type="compositionally biased region" description="Polar residues" evidence="1">
    <location>
        <begin position="44"/>
        <end position="61"/>
    </location>
</feature>
<proteinExistence type="predicted"/>
<dbReference type="HOGENOM" id="CLU_544090_0_0_1"/>
<feature type="compositionally biased region" description="Basic and acidic residues" evidence="1">
    <location>
        <begin position="140"/>
        <end position="149"/>
    </location>
</feature>